<dbReference type="PANTHER" id="PTHR24299">
    <property type="entry name" value="CYTOCHROME P450 FAMILY 1"/>
    <property type="match status" value="1"/>
</dbReference>
<dbReference type="Pfam" id="PF07727">
    <property type="entry name" value="RVT_2"/>
    <property type="match status" value="1"/>
</dbReference>
<dbReference type="AlphaFoldDB" id="A0A6N2KGN2"/>
<protein>
    <recommendedName>
        <fullName evidence="2">Reverse transcriptase Ty1/copia-type domain-containing protein</fullName>
    </recommendedName>
</protein>
<gene>
    <name evidence="3" type="ORF">SVIM_LOCUS85022</name>
</gene>
<keyword evidence="1" id="KW-0472">Membrane</keyword>
<feature type="domain" description="Reverse transcriptase Ty1/copia-type" evidence="2">
    <location>
        <begin position="1"/>
        <end position="141"/>
    </location>
</feature>
<keyword evidence="1" id="KW-1133">Transmembrane helix</keyword>
<dbReference type="InterPro" id="IPR036396">
    <property type="entry name" value="Cyt_P450_sf"/>
</dbReference>
<proteinExistence type="predicted"/>
<evidence type="ECO:0000313" key="3">
    <source>
        <dbReference type="EMBL" id="VFU27635.1"/>
    </source>
</evidence>
<dbReference type="GO" id="GO:0020037">
    <property type="term" value="F:heme binding"/>
    <property type="evidence" value="ECO:0007669"/>
    <property type="project" value="InterPro"/>
</dbReference>
<feature type="transmembrane region" description="Helical" evidence="1">
    <location>
        <begin position="211"/>
        <end position="229"/>
    </location>
</feature>
<reference evidence="3" key="1">
    <citation type="submission" date="2019-03" db="EMBL/GenBank/DDBJ databases">
        <authorList>
            <person name="Mank J."/>
            <person name="Almeida P."/>
        </authorList>
    </citation>
    <scope>NUCLEOTIDE SEQUENCE</scope>
    <source>
        <strain evidence="3">78183</strain>
    </source>
</reference>
<name>A0A6N2KGN2_SALVM</name>
<dbReference type="EMBL" id="CAADRP010000380">
    <property type="protein sequence ID" value="VFU27635.1"/>
    <property type="molecule type" value="Genomic_DNA"/>
</dbReference>
<dbReference type="SUPFAM" id="SSF48264">
    <property type="entry name" value="Cytochrome P450"/>
    <property type="match status" value="1"/>
</dbReference>
<dbReference type="GO" id="GO:0004497">
    <property type="term" value="F:monooxygenase activity"/>
    <property type="evidence" value="ECO:0007669"/>
    <property type="project" value="InterPro"/>
</dbReference>
<dbReference type="InterPro" id="IPR001128">
    <property type="entry name" value="Cyt_P450"/>
</dbReference>
<evidence type="ECO:0000256" key="1">
    <source>
        <dbReference type="SAM" id="Phobius"/>
    </source>
</evidence>
<dbReference type="InterPro" id="IPR013103">
    <property type="entry name" value="RVT_2"/>
</dbReference>
<dbReference type="Pfam" id="PF00067">
    <property type="entry name" value="p450"/>
    <property type="match status" value="1"/>
</dbReference>
<dbReference type="InterPro" id="IPR043502">
    <property type="entry name" value="DNA/RNA_pol_sf"/>
</dbReference>
<sequence>MDVVTAYLYGSLDKDIHTKIPEGFTMPEAFCNEPRSVYFIKLQKSLYGLKQSGRMWYNCLNEYLLKRGFENGEICPCIFIKKTISGFVIIAVYVDDLNIISTPEELTETVTYLKNEFEMKEDKFCLGLQIKHFSNGIYVHQLMTLFDQDEEIFGSEVPYLSAIGVLMYLSNCKEPDISFAAIEKKEFNVEVMMLKPESIALVQKLVKANTHLYSLFVFFLLVLSFKFLLPTGKKSKNLPPTPPSIPIIGHLHLLKQPIHRTLENLSRKYGPIVFLRFGSRSVIVVSSPSLAEECFTKNERH</sequence>
<dbReference type="Gene3D" id="1.10.630.10">
    <property type="entry name" value="Cytochrome P450"/>
    <property type="match status" value="1"/>
</dbReference>
<dbReference type="GO" id="GO:0016705">
    <property type="term" value="F:oxidoreductase activity, acting on paired donors, with incorporation or reduction of molecular oxygen"/>
    <property type="evidence" value="ECO:0007669"/>
    <property type="project" value="InterPro"/>
</dbReference>
<keyword evidence="1" id="KW-0812">Transmembrane</keyword>
<organism evidence="3">
    <name type="scientific">Salix viminalis</name>
    <name type="common">Common osier</name>
    <name type="synonym">Basket willow</name>
    <dbReference type="NCBI Taxonomy" id="40686"/>
    <lineage>
        <taxon>Eukaryota</taxon>
        <taxon>Viridiplantae</taxon>
        <taxon>Streptophyta</taxon>
        <taxon>Embryophyta</taxon>
        <taxon>Tracheophyta</taxon>
        <taxon>Spermatophyta</taxon>
        <taxon>Magnoliopsida</taxon>
        <taxon>eudicotyledons</taxon>
        <taxon>Gunneridae</taxon>
        <taxon>Pentapetalae</taxon>
        <taxon>rosids</taxon>
        <taxon>fabids</taxon>
        <taxon>Malpighiales</taxon>
        <taxon>Salicaceae</taxon>
        <taxon>Saliceae</taxon>
        <taxon>Salix</taxon>
    </lineage>
</organism>
<dbReference type="PANTHER" id="PTHR24299:SF63">
    <property type="entry name" value="ISOFLAVONE 2'-HYDROXYLASE"/>
    <property type="match status" value="1"/>
</dbReference>
<evidence type="ECO:0000259" key="2">
    <source>
        <dbReference type="Pfam" id="PF07727"/>
    </source>
</evidence>
<dbReference type="GO" id="GO:0005506">
    <property type="term" value="F:iron ion binding"/>
    <property type="evidence" value="ECO:0007669"/>
    <property type="project" value="InterPro"/>
</dbReference>
<dbReference type="SUPFAM" id="SSF56672">
    <property type="entry name" value="DNA/RNA polymerases"/>
    <property type="match status" value="1"/>
</dbReference>
<accession>A0A6N2KGN2</accession>